<keyword evidence="4" id="KW-1185">Reference proteome</keyword>
<dbReference type="RefSeq" id="WP_052439172.1">
    <property type="nucleotide sequence ID" value="NZ_BBPN01000034.1"/>
</dbReference>
<sequence length="248" mass="25240">MAAPDPRRGRSRGSQVLLGLAAAGFLLGGATVYRAVADAPAPPPQPSAFQSWADRLRTPTAPTAPTATPTPGQSDGSGGGTGRTPRPLGRSLPVRITVPRVGIDAPVSPTGTDAHGGVVVPDEDHAREAVWFDGSATPGQIGPSVILAHVDSWKLPLGEAAFYALGATRPGDVVRVTRADGTVADFSVDTVTVVSRNDFPTGAVYGPTTTPQLRLITCGGGFSKQGGYDGNVVVYAHFTGVAGKPGRG</sequence>
<dbReference type="eggNOG" id="COG3764">
    <property type="taxonomic scope" value="Bacteria"/>
</dbReference>
<dbReference type="Proteomes" id="UP000183015">
    <property type="component" value="Unassembled WGS sequence"/>
</dbReference>
<reference evidence="4" key="1">
    <citation type="submission" date="2016-10" db="EMBL/GenBank/DDBJ databases">
        <authorList>
            <person name="Varghese N."/>
        </authorList>
    </citation>
    <scope>NUCLEOTIDE SEQUENCE [LARGE SCALE GENOMIC DNA]</scope>
    <source>
        <strain evidence="4">DSM 45096 / BCRC 16803 / CGMCC 4.1857 / CIP 109030 / JCM 12277 / KCTC 19219 / NBRC 100920 / 33214</strain>
    </source>
</reference>
<evidence type="ECO:0000256" key="1">
    <source>
        <dbReference type="ARBA" id="ARBA00022801"/>
    </source>
</evidence>
<gene>
    <name evidence="3" type="ORF">SAMN05414137_103386</name>
</gene>
<dbReference type="InterPro" id="IPR023365">
    <property type="entry name" value="Sortase_dom-sf"/>
</dbReference>
<protein>
    <submittedName>
        <fullName evidence="3">Sortase family protein</fullName>
    </submittedName>
</protein>
<name>A0A1H7JNQ7_STRJI</name>
<dbReference type="Pfam" id="PF04203">
    <property type="entry name" value="Sortase"/>
    <property type="match status" value="1"/>
</dbReference>
<dbReference type="EMBL" id="FOAZ01000003">
    <property type="protein sequence ID" value="SEK76231.1"/>
    <property type="molecule type" value="Genomic_DNA"/>
</dbReference>
<accession>A0A1H7JNQ7</accession>
<evidence type="ECO:0000313" key="3">
    <source>
        <dbReference type="EMBL" id="SEK76231.1"/>
    </source>
</evidence>
<feature type="region of interest" description="Disordered" evidence="2">
    <location>
        <begin position="37"/>
        <end position="92"/>
    </location>
</feature>
<dbReference type="NCBIfam" id="NF033748">
    <property type="entry name" value="class_F_sortase"/>
    <property type="match status" value="1"/>
</dbReference>
<proteinExistence type="predicted"/>
<keyword evidence="1" id="KW-0378">Hydrolase</keyword>
<dbReference type="OrthoDB" id="525039at2"/>
<dbReference type="InterPro" id="IPR042001">
    <property type="entry name" value="Sortase_F"/>
</dbReference>
<organism evidence="3 4">
    <name type="scientific">Streptacidiphilus jiangxiensis</name>
    <dbReference type="NCBI Taxonomy" id="235985"/>
    <lineage>
        <taxon>Bacteria</taxon>
        <taxon>Bacillati</taxon>
        <taxon>Actinomycetota</taxon>
        <taxon>Actinomycetes</taxon>
        <taxon>Kitasatosporales</taxon>
        <taxon>Streptomycetaceae</taxon>
        <taxon>Streptacidiphilus</taxon>
    </lineage>
</organism>
<dbReference type="GO" id="GO:0016787">
    <property type="term" value="F:hydrolase activity"/>
    <property type="evidence" value="ECO:0007669"/>
    <property type="project" value="UniProtKB-KW"/>
</dbReference>
<dbReference type="STRING" id="235985.SAMN05414137_103386"/>
<feature type="compositionally biased region" description="Low complexity" evidence="2">
    <location>
        <begin position="58"/>
        <end position="74"/>
    </location>
</feature>
<evidence type="ECO:0000313" key="4">
    <source>
        <dbReference type="Proteomes" id="UP000183015"/>
    </source>
</evidence>
<dbReference type="SUPFAM" id="SSF63817">
    <property type="entry name" value="Sortase"/>
    <property type="match status" value="1"/>
</dbReference>
<evidence type="ECO:0000256" key="2">
    <source>
        <dbReference type="SAM" id="MobiDB-lite"/>
    </source>
</evidence>
<dbReference type="CDD" id="cd05829">
    <property type="entry name" value="Sortase_F"/>
    <property type="match status" value="1"/>
</dbReference>
<dbReference type="AlphaFoldDB" id="A0A1H7JNQ7"/>
<dbReference type="Gene3D" id="2.40.260.10">
    <property type="entry name" value="Sortase"/>
    <property type="match status" value="1"/>
</dbReference>
<dbReference type="InterPro" id="IPR005754">
    <property type="entry name" value="Sortase"/>
</dbReference>